<gene>
    <name evidence="2" type="ORF">SAMN05216258_105351</name>
</gene>
<name>A0A1I3GV78_9RHOB</name>
<dbReference type="Proteomes" id="UP000199377">
    <property type="component" value="Unassembled WGS sequence"/>
</dbReference>
<organism evidence="2 3">
    <name type="scientific">Albimonas pacifica</name>
    <dbReference type="NCBI Taxonomy" id="1114924"/>
    <lineage>
        <taxon>Bacteria</taxon>
        <taxon>Pseudomonadati</taxon>
        <taxon>Pseudomonadota</taxon>
        <taxon>Alphaproteobacteria</taxon>
        <taxon>Rhodobacterales</taxon>
        <taxon>Paracoccaceae</taxon>
        <taxon>Albimonas</taxon>
    </lineage>
</organism>
<feature type="chain" id="PRO_5011566717" evidence="1">
    <location>
        <begin position="35"/>
        <end position="254"/>
    </location>
</feature>
<keyword evidence="3" id="KW-1185">Reference proteome</keyword>
<dbReference type="STRING" id="1114924.SAMN05216258_105351"/>
<accession>A0A1I3GV78</accession>
<evidence type="ECO:0000313" key="3">
    <source>
        <dbReference type="Proteomes" id="UP000199377"/>
    </source>
</evidence>
<evidence type="ECO:0000313" key="2">
    <source>
        <dbReference type="EMBL" id="SFI27242.1"/>
    </source>
</evidence>
<sequence>MPLPGLRRPIRRCAPWPAAALLLGLALGPPPALAGAWTAEPGTSFLSTAAAPDPDGPTGLRRDRYMEHGLLDGLTVGFNSNQVIDPGQPGRFEGRVEGFVRARLLQSETGHVVSLQAEAGGGVLKADDGADMAARLMWGKGFATALGDAWTEASVGWRVETAGDEADRALGAAVLGLRPAPGWLAMAQIEADLDGEAAVRGFRGARAWQATRVSLIAVREIGAGDSLSLQVEATPWSRAVADGVQVRLGLWRRF</sequence>
<dbReference type="EMBL" id="FOQH01000005">
    <property type="protein sequence ID" value="SFI27242.1"/>
    <property type="molecule type" value="Genomic_DNA"/>
</dbReference>
<dbReference type="OrthoDB" id="7857490at2"/>
<dbReference type="AlphaFoldDB" id="A0A1I3GV78"/>
<evidence type="ECO:0000256" key="1">
    <source>
        <dbReference type="SAM" id="SignalP"/>
    </source>
</evidence>
<reference evidence="2 3" key="1">
    <citation type="submission" date="2016-10" db="EMBL/GenBank/DDBJ databases">
        <authorList>
            <person name="de Groot N.N."/>
        </authorList>
    </citation>
    <scope>NUCLEOTIDE SEQUENCE [LARGE SCALE GENOMIC DNA]</scope>
    <source>
        <strain evidence="2 3">CGMCC 1.11030</strain>
    </source>
</reference>
<protein>
    <submittedName>
        <fullName evidence="2">Uncharacterized protein</fullName>
    </submittedName>
</protein>
<keyword evidence="1" id="KW-0732">Signal</keyword>
<feature type="signal peptide" evidence="1">
    <location>
        <begin position="1"/>
        <end position="34"/>
    </location>
</feature>
<dbReference type="RefSeq" id="WP_092860167.1">
    <property type="nucleotide sequence ID" value="NZ_FOQH01000005.1"/>
</dbReference>
<proteinExistence type="predicted"/>